<keyword evidence="1" id="KW-0472">Membrane</keyword>
<reference evidence="3" key="1">
    <citation type="journal article" date="2014" name="Nat. Genet.">
        <title>A reference genome for common bean and genome-wide analysis of dual domestications.</title>
        <authorList>
            <person name="Schmutz J."/>
            <person name="McClean P.E."/>
            <person name="Mamidi S."/>
            <person name="Wu G.A."/>
            <person name="Cannon S.B."/>
            <person name="Grimwood J."/>
            <person name="Jenkins J."/>
            <person name="Shu S."/>
            <person name="Song Q."/>
            <person name="Chavarro C."/>
            <person name="Torres-Torres M."/>
            <person name="Geffroy V."/>
            <person name="Moghaddam S.M."/>
            <person name="Gao D."/>
            <person name="Abernathy B."/>
            <person name="Barry K."/>
            <person name="Blair M."/>
            <person name="Brick M.A."/>
            <person name="Chovatia M."/>
            <person name="Gepts P."/>
            <person name="Goodstein D.M."/>
            <person name="Gonzales M."/>
            <person name="Hellsten U."/>
            <person name="Hyten D.L."/>
            <person name="Jia G."/>
            <person name="Kelly J.D."/>
            <person name="Kudrna D."/>
            <person name="Lee R."/>
            <person name="Richard M.M."/>
            <person name="Miklas P.N."/>
            <person name="Osorno J.M."/>
            <person name="Rodrigues J."/>
            <person name="Thareau V."/>
            <person name="Urrea C.A."/>
            <person name="Wang M."/>
            <person name="Yu Y."/>
            <person name="Zhang M."/>
            <person name="Wing R.A."/>
            <person name="Cregan P.B."/>
            <person name="Rokhsar D.S."/>
            <person name="Jackson S.A."/>
        </authorList>
    </citation>
    <scope>NUCLEOTIDE SEQUENCE [LARGE SCALE GENOMIC DNA]</scope>
    <source>
        <strain evidence="3">cv. G19833</strain>
    </source>
</reference>
<dbReference type="PANTHER" id="PTHR46431">
    <property type="entry name" value="EXPRESSED PROTEIN"/>
    <property type="match status" value="1"/>
</dbReference>
<evidence type="ECO:0000313" key="3">
    <source>
        <dbReference type="Proteomes" id="UP000000226"/>
    </source>
</evidence>
<dbReference type="Gramene" id="ESW06283">
    <property type="protein sequence ID" value="ESW06283"/>
    <property type="gene ID" value="PHAVU_010G035000g"/>
</dbReference>
<proteinExistence type="predicted"/>
<feature type="transmembrane region" description="Helical" evidence="1">
    <location>
        <begin position="44"/>
        <end position="65"/>
    </location>
</feature>
<keyword evidence="3" id="KW-1185">Reference proteome</keyword>
<dbReference type="EMBL" id="CM002297">
    <property type="protein sequence ID" value="ESW06283.1"/>
    <property type="molecule type" value="Genomic_DNA"/>
</dbReference>
<evidence type="ECO:0000256" key="1">
    <source>
        <dbReference type="SAM" id="Phobius"/>
    </source>
</evidence>
<dbReference type="AlphaFoldDB" id="V7ANX1"/>
<dbReference type="PANTHER" id="PTHR46431:SF9">
    <property type="entry name" value="SNARE ASSOCIATED GOLGI FAMILY PROTEIN-RELATED"/>
    <property type="match status" value="1"/>
</dbReference>
<sequence length="89" mass="9797">MVLGQIGALFPMFGPRGSRCYQMGWPLFIEKAIILMINWGTNRFSSLELVVVVLATIVLFPTLVLPSSPFIWVAGTIKAAKEIAKTICI</sequence>
<organism evidence="2 3">
    <name type="scientific">Phaseolus vulgaris</name>
    <name type="common">Kidney bean</name>
    <name type="synonym">French bean</name>
    <dbReference type="NCBI Taxonomy" id="3885"/>
    <lineage>
        <taxon>Eukaryota</taxon>
        <taxon>Viridiplantae</taxon>
        <taxon>Streptophyta</taxon>
        <taxon>Embryophyta</taxon>
        <taxon>Tracheophyta</taxon>
        <taxon>Spermatophyta</taxon>
        <taxon>Magnoliopsida</taxon>
        <taxon>eudicotyledons</taxon>
        <taxon>Gunneridae</taxon>
        <taxon>Pentapetalae</taxon>
        <taxon>rosids</taxon>
        <taxon>fabids</taxon>
        <taxon>Fabales</taxon>
        <taxon>Fabaceae</taxon>
        <taxon>Papilionoideae</taxon>
        <taxon>50 kb inversion clade</taxon>
        <taxon>NPAAA clade</taxon>
        <taxon>indigoferoid/millettioid clade</taxon>
        <taxon>Phaseoleae</taxon>
        <taxon>Phaseolus</taxon>
    </lineage>
</organism>
<evidence type="ECO:0000313" key="2">
    <source>
        <dbReference type="EMBL" id="ESW06283.1"/>
    </source>
</evidence>
<accession>V7ANX1</accession>
<keyword evidence="1" id="KW-1133">Transmembrane helix</keyword>
<gene>
    <name evidence="2" type="ORF">PHAVU_010G035000g</name>
</gene>
<keyword evidence="1" id="KW-0812">Transmembrane</keyword>
<name>V7ANX1_PHAVU</name>
<dbReference type="Proteomes" id="UP000000226">
    <property type="component" value="Chromosome 10"/>
</dbReference>
<protein>
    <submittedName>
        <fullName evidence="2">Uncharacterized protein</fullName>
    </submittedName>
</protein>
<dbReference type="STRING" id="3885.V7ANX1"/>